<name>A0A2T3BF68_AMORE</name>
<dbReference type="InterPro" id="IPR032805">
    <property type="entry name" value="Wax_synthase_dom"/>
</dbReference>
<comment type="subcellular location">
    <subcellularLocation>
        <location evidence="1">Membrane</location>
        <topology evidence="1">Multi-pass membrane protein</topology>
    </subcellularLocation>
</comment>
<keyword evidence="3 6" id="KW-1133">Transmembrane helix</keyword>
<dbReference type="STRING" id="857342.A0A2T3BF68"/>
<dbReference type="EMBL" id="KZ679006">
    <property type="protein sequence ID" value="PSS28041.1"/>
    <property type="molecule type" value="Genomic_DNA"/>
</dbReference>
<dbReference type="Pfam" id="PF13813">
    <property type="entry name" value="MBOAT_2"/>
    <property type="match status" value="1"/>
</dbReference>
<evidence type="ECO:0000256" key="3">
    <source>
        <dbReference type="ARBA" id="ARBA00022989"/>
    </source>
</evidence>
<evidence type="ECO:0000256" key="4">
    <source>
        <dbReference type="ARBA" id="ARBA00023136"/>
    </source>
</evidence>
<feature type="transmembrane region" description="Helical" evidence="6">
    <location>
        <begin position="6"/>
        <end position="25"/>
    </location>
</feature>
<feature type="transmembrane region" description="Helical" evidence="6">
    <location>
        <begin position="32"/>
        <end position="49"/>
    </location>
</feature>
<feature type="domain" description="Wax synthase" evidence="7">
    <location>
        <begin position="253"/>
        <end position="328"/>
    </location>
</feature>
<evidence type="ECO:0000256" key="6">
    <source>
        <dbReference type="SAM" id="Phobius"/>
    </source>
</evidence>
<keyword evidence="4 6" id="KW-0472">Membrane</keyword>
<feature type="transmembrane region" description="Helical" evidence="6">
    <location>
        <begin position="305"/>
        <end position="324"/>
    </location>
</feature>
<dbReference type="AlphaFoldDB" id="A0A2T3BF68"/>
<accession>A0A2T3BF68</accession>
<evidence type="ECO:0000259" key="7">
    <source>
        <dbReference type="Pfam" id="PF13813"/>
    </source>
</evidence>
<dbReference type="Proteomes" id="UP000241818">
    <property type="component" value="Unassembled WGS sequence"/>
</dbReference>
<keyword evidence="9" id="KW-1185">Reference proteome</keyword>
<keyword evidence="2 6" id="KW-0812">Transmembrane</keyword>
<evidence type="ECO:0000256" key="1">
    <source>
        <dbReference type="ARBA" id="ARBA00004141"/>
    </source>
</evidence>
<dbReference type="RefSeq" id="XP_024725566.1">
    <property type="nucleotide sequence ID" value="XM_024863213.1"/>
</dbReference>
<feature type="region of interest" description="Disordered" evidence="5">
    <location>
        <begin position="114"/>
        <end position="142"/>
    </location>
</feature>
<organism evidence="8 9">
    <name type="scientific">Amorphotheca resinae ATCC 22711</name>
    <dbReference type="NCBI Taxonomy" id="857342"/>
    <lineage>
        <taxon>Eukaryota</taxon>
        <taxon>Fungi</taxon>
        <taxon>Dikarya</taxon>
        <taxon>Ascomycota</taxon>
        <taxon>Pezizomycotina</taxon>
        <taxon>Leotiomycetes</taxon>
        <taxon>Helotiales</taxon>
        <taxon>Amorphothecaceae</taxon>
        <taxon>Amorphotheca</taxon>
    </lineage>
</organism>
<dbReference type="GO" id="GO:0016020">
    <property type="term" value="C:membrane"/>
    <property type="evidence" value="ECO:0007669"/>
    <property type="project" value="UniProtKB-SubCell"/>
</dbReference>
<gene>
    <name evidence="8" type="ORF">M430DRAFT_15275</name>
</gene>
<evidence type="ECO:0000256" key="5">
    <source>
        <dbReference type="SAM" id="MobiDB-lite"/>
    </source>
</evidence>
<proteinExistence type="predicted"/>
<feature type="transmembrane region" description="Helical" evidence="6">
    <location>
        <begin position="336"/>
        <end position="356"/>
    </location>
</feature>
<dbReference type="OrthoDB" id="1077582at2759"/>
<sequence>MEPMDYLSMFAYYSVSMIIGIVALNSPQAYRPIFLVGIISFAILSFRTISDASFGLWGSEIFAMFLIIYISHMTCVLCVEKYVLPKKAGTTVDWVAGFRMMFNARWLGTHRQAPDIKGASKSGVTSDTPNEQREEEYSRDPSKKYRTMLRSTRAIFVRDRLISLVLTLVIDKVYSHIIAEVFPQYFNGLDALDFLPTKETYFRRLTSVTLRETLIRVWIVTYFIWSSMCLYTTIHDFLSIIFVGSGFDKPEDWPPLFGDIREATSIRNFWAKFWHRLIYRSYTSYGIWISKNILRLPRSSFIGKLFINLYVFAMSGFVHAITIRQLGYTCGDREEIRFYVSNFFGILVETAAMAAFSKITKGYKVNSTVSKTVGYTWVFMFLFTVLPKSQYPKIFCAPA</sequence>
<feature type="compositionally biased region" description="Basic and acidic residues" evidence="5">
    <location>
        <begin position="130"/>
        <end position="142"/>
    </location>
</feature>
<evidence type="ECO:0000313" key="9">
    <source>
        <dbReference type="Proteomes" id="UP000241818"/>
    </source>
</evidence>
<evidence type="ECO:0000313" key="8">
    <source>
        <dbReference type="EMBL" id="PSS28041.1"/>
    </source>
</evidence>
<feature type="transmembrane region" description="Helical" evidence="6">
    <location>
        <begin position="61"/>
        <end position="79"/>
    </location>
</feature>
<evidence type="ECO:0000256" key="2">
    <source>
        <dbReference type="ARBA" id="ARBA00022692"/>
    </source>
</evidence>
<dbReference type="GeneID" id="36571294"/>
<protein>
    <recommendedName>
        <fullName evidence="7">Wax synthase domain-containing protein</fullName>
    </recommendedName>
</protein>
<reference evidence="8 9" key="1">
    <citation type="journal article" date="2018" name="New Phytol.">
        <title>Comparative genomics and transcriptomics depict ericoid mycorrhizal fungi as versatile saprotrophs and plant mutualists.</title>
        <authorList>
            <person name="Martino E."/>
            <person name="Morin E."/>
            <person name="Grelet G.A."/>
            <person name="Kuo A."/>
            <person name="Kohler A."/>
            <person name="Daghino S."/>
            <person name="Barry K.W."/>
            <person name="Cichocki N."/>
            <person name="Clum A."/>
            <person name="Dockter R.B."/>
            <person name="Hainaut M."/>
            <person name="Kuo R.C."/>
            <person name="LaButti K."/>
            <person name="Lindahl B.D."/>
            <person name="Lindquist E.A."/>
            <person name="Lipzen A."/>
            <person name="Khouja H.R."/>
            <person name="Magnuson J."/>
            <person name="Murat C."/>
            <person name="Ohm R.A."/>
            <person name="Singer S.W."/>
            <person name="Spatafora J.W."/>
            <person name="Wang M."/>
            <person name="Veneault-Fourrey C."/>
            <person name="Henrissat B."/>
            <person name="Grigoriev I.V."/>
            <person name="Martin F.M."/>
            <person name="Perotto S."/>
        </authorList>
    </citation>
    <scope>NUCLEOTIDE SEQUENCE [LARGE SCALE GENOMIC DNA]</scope>
    <source>
        <strain evidence="8 9">ATCC 22711</strain>
    </source>
</reference>
<feature type="transmembrane region" description="Helical" evidence="6">
    <location>
        <begin position="213"/>
        <end position="234"/>
    </location>
</feature>
<dbReference type="InParanoid" id="A0A2T3BF68"/>
<feature type="transmembrane region" description="Helical" evidence="6">
    <location>
        <begin position="368"/>
        <end position="386"/>
    </location>
</feature>